<feature type="transmembrane region" description="Helical" evidence="1">
    <location>
        <begin position="20"/>
        <end position="39"/>
    </location>
</feature>
<name>A0A7J2U010_9CREN</name>
<accession>A0A7J2U010</accession>
<sequence length="77" mass="8456">MKSRKTLKCGGFKGVSKALIYAVTLVITIDVVIIALLRLVTLFRTILGDGFTIATVIVIGIAITYCIYLILRKLLEI</sequence>
<reference evidence="2" key="1">
    <citation type="journal article" date="2020" name="mSystems">
        <title>Genome- and Community-Level Interaction Insights into Carbon Utilization and Element Cycling Functions of Hydrothermarchaeota in Hydrothermal Sediment.</title>
        <authorList>
            <person name="Zhou Z."/>
            <person name="Liu Y."/>
            <person name="Xu W."/>
            <person name="Pan J."/>
            <person name="Luo Z.H."/>
            <person name="Li M."/>
        </authorList>
    </citation>
    <scope>NUCLEOTIDE SEQUENCE [LARGE SCALE GENOMIC DNA]</scope>
    <source>
        <strain evidence="2">SpSt-125</strain>
    </source>
</reference>
<evidence type="ECO:0000256" key="1">
    <source>
        <dbReference type="SAM" id="Phobius"/>
    </source>
</evidence>
<keyword evidence="1" id="KW-1133">Transmembrane helix</keyword>
<gene>
    <name evidence="2" type="ORF">ENO26_01055</name>
</gene>
<organism evidence="2">
    <name type="scientific">Ignisphaera aggregans</name>
    <dbReference type="NCBI Taxonomy" id="334771"/>
    <lineage>
        <taxon>Archaea</taxon>
        <taxon>Thermoproteota</taxon>
        <taxon>Thermoprotei</taxon>
        <taxon>Desulfurococcales</taxon>
        <taxon>Desulfurococcaceae</taxon>
        <taxon>Ignisphaera</taxon>
    </lineage>
</organism>
<protein>
    <submittedName>
        <fullName evidence="2">Uncharacterized protein</fullName>
    </submittedName>
</protein>
<dbReference type="EMBL" id="DSEU01000004">
    <property type="protein sequence ID" value="HEM66160.1"/>
    <property type="molecule type" value="Genomic_DNA"/>
</dbReference>
<proteinExistence type="predicted"/>
<keyword evidence="1" id="KW-0472">Membrane</keyword>
<dbReference type="AlphaFoldDB" id="A0A7J2U010"/>
<evidence type="ECO:0000313" key="2">
    <source>
        <dbReference type="EMBL" id="HEM66160.1"/>
    </source>
</evidence>
<comment type="caution">
    <text evidence="2">The sequence shown here is derived from an EMBL/GenBank/DDBJ whole genome shotgun (WGS) entry which is preliminary data.</text>
</comment>
<keyword evidence="1" id="KW-0812">Transmembrane</keyword>
<feature type="transmembrane region" description="Helical" evidence="1">
    <location>
        <begin position="51"/>
        <end position="71"/>
    </location>
</feature>